<dbReference type="GO" id="GO:0006203">
    <property type="term" value="P:dGTP catabolic process"/>
    <property type="evidence" value="ECO:0007669"/>
    <property type="project" value="TreeGrafter"/>
</dbReference>
<evidence type="ECO:0000313" key="6">
    <source>
        <dbReference type="Proteomes" id="UP001205105"/>
    </source>
</evidence>
<accession>A0AAD5H5T9</accession>
<dbReference type="EMBL" id="JADXDR010000018">
    <property type="protein sequence ID" value="KAI7845374.1"/>
    <property type="molecule type" value="Genomic_DNA"/>
</dbReference>
<dbReference type="InterPro" id="IPR036047">
    <property type="entry name" value="F-box-like_dom_sf"/>
</dbReference>
<protein>
    <recommendedName>
        <fullName evidence="7">HD/PDEase domain-containing protein</fullName>
    </recommendedName>
</protein>
<dbReference type="PROSITE" id="PS50181">
    <property type="entry name" value="FBOX"/>
    <property type="match status" value="1"/>
</dbReference>
<dbReference type="InterPro" id="IPR006674">
    <property type="entry name" value="HD_domain"/>
</dbReference>
<dbReference type="PROSITE" id="PS51831">
    <property type="entry name" value="HD"/>
    <property type="match status" value="1"/>
</dbReference>
<proteinExistence type="predicted"/>
<dbReference type="AlphaFoldDB" id="A0AAD5H5T9"/>
<dbReference type="PANTHER" id="PTHR11373">
    <property type="entry name" value="DEOXYNUCLEOSIDE TRIPHOSPHATE TRIPHOSPHOHYDROLASE"/>
    <property type="match status" value="1"/>
</dbReference>
<dbReference type="PANTHER" id="PTHR11373:SF4">
    <property type="entry name" value="DEOXYNUCLEOSIDE TRIPHOSPHATE TRIPHOSPHOHYDROLASE SAMHD1"/>
    <property type="match status" value="1"/>
</dbReference>
<dbReference type="Gene3D" id="1.10.3210.10">
    <property type="entry name" value="Hypothetical protein af1432"/>
    <property type="match status" value="1"/>
</dbReference>
<dbReference type="GO" id="GO:0005930">
    <property type="term" value="C:axoneme"/>
    <property type="evidence" value="ECO:0007669"/>
    <property type="project" value="UniProtKB-SubCell"/>
</dbReference>
<feature type="region of interest" description="Disordered" evidence="2">
    <location>
        <begin position="1016"/>
        <end position="1062"/>
    </location>
</feature>
<dbReference type="SUPFAM" id="SSF52047">
    <property type="entry name" value="RNI-like"/>
    <property type="match status" value="1"/>
</dbReference>
<feature type="compositionally biased region" description="Gly residues" evidence="2">
    <location>
        <begin position="1028"/>
        <end position="1039"/>
    </location>
</feature>
<dbReference type="SUPFAM" id="SSF81383">
    <property type="entry name" value="F-box domain"/>
    <property type="match status" value="1"/>
</dbReference>
<dbReference type="GO" id="GO:0005634">
    <property type="term" value="C:nucleus"/>
    <property type="evidence" value="ECO:0007669"/>
    <property type="project" value="TreeGrafter"/>
</dbReference>
<dbReference type="Pfam" id="PF19276">
    <property type="entry name" value="HD_assoc_2"/>
    <property type="match status" value="1"/>
</dbReference>
<reference evidence="5" key="1">
    <citation type="submission" date="2020-11" db="EMBL/GenBank/DDBJ databases">
        <title>Chlorella ohadii genome sequencing and assembly.</title>
        <authorList>
            <person name="Murik O."/>
            <person name="Treves H."/>
            <person name="Kedem I."/>
            <person name="Shotland Y."/>
            <person name="Kaplan A."/>
        </authorList>
    </citation>
    <scope>NUCLEOTIDE SEQUENCE</scope>
    <source>
        <strain evidence="5">1</strain>
    </source>
</reference>
<dbReference type="GO" id="GO:0008832">
    <property type="term" value="F:dGTPase activity"/>
    <property type="evidence" value="ECO:0007669"/>
    <property type="project" value="TreeGrafter"/>
</dbReference>
<feature type="compositionally biased region" description="Low complexity" evidence="2">
    <location>
        <begin position="1016"/>
        <end position="1027"/>
    </location>
</feature>
<dbReference type="InterPro" id="IPR001810">
    <property type="entry name" value="F-box_dom"/>
</dbReference>
<organism evidence="5 6">
    <name type="scientific">Chlorella ohadii</name>
    <dbReference type="NCBI Taxonomy" id="2649997"/>
    <lineage>
        <taxon>Eukaryota</taxon>
        <taxon>Viridiplantae</taxon>
        <taxon>Chlorophyta</taxon>
        <taxon>core chlorophytes</taxon>
        <taxon>Trebouxiophyceae</taxon>
        <taxon>Chlorellales</taxon>
        <taxon>Chlorellaceae</taxon>
        <taxon>Chlorella clade</taxon>
        <taxon>Chlorella</taxon>
    </lineage>
</organism>
<evidence type="ECO:0008006" key="7">
    <source>
        <dbReference type="Google" id="ProtNLM"/>
    </source>
</evidence>
<evidence type="ECO:0000313" key="5">
    <source>
        <dbReference type="EMBL" id="KAI7845374.1"/>
    </source>
</evidence>
<feature type="domain" description="HD" evidence="4">
    <location>
        <begin position="560"/>
        <end position="697"/>
    </location>
</feature>
<evidence type="ECO:0000259" key="4">
    <source>
        <dbReference type="PROSITE" id="PS51831"/>
    </source>
</evidence>
<dbReference type="Gene3D" id="3.80.10.10">
    <property type="entry name" value="Ribonuclease Inhibitor"/>
    <property type="match status" value="2"/>
</dbReference>
<dbReference type="InterPro" id="IPR032675">
    <property type="entry name" value="LRR_dom_sf"/>
</dbReference>
<sequence length="1062" mass="114691">MTHDAAVPAALAGLSNLQRCYMHLYAGDDGLAPPLPAGPWLASLRWLRYNVDGLISSTATLRAATALEFLDAGNSDSSTAIDWRSAAAAAFFYWLEDHPPLRLVYFDTAGGQLFDSGDFAAHVMWLCRRRPSMGLQANSPAQVPKVTELPESVLAKCLGFLDLKQRLGSVSLVCKKFAATARSPELLREMHVVDLQNVPAVRSFTGFLAQHGRHLQRLTVRCADSTGEGEVAAVAAAAACLAIAGAGGQLTELSASGCIRSCDWLAVMPSLRQLQLDSQPYGEPLHISPAISALKALSTLTLEGDITMPANTRLPAGIEALTLQYDSLDAFPHQAAQLPRLASLCLDSCQYSPASLGVLSCLSGSLTHLDIESGYLPGSMSALTQLRDLRLWDCDPHGTDAVLSTALPHLRHLSRLVVMTDDVAVPAALAGLSNLQHCHLRLQASNDIAAPPLPAGPWLASLRWLHYPICGLVSSTAALQAAATLEVLKAGCSETKVDWTSPAAAAFFDWLAQHPLLRRDYVRLSAVAVSIVDTPIYQRLRCLKQLGTAEYVYPGATHTRFAHSLGVAHRAKEFALRLAAKQPELALSDSDLLVLEVAGLCHDLGHGPFSHAFESELVPRVLPPGQHWEHEEQSCILFDHICEHYQIDLSPEEQQRVKDLIIGDREAAKADWAGREWQFDIVANKRNGLDVDKLDYLKRDNSACGELTTSEFSSLYENMKVIDGQVCFRSSVRSAVQEVYSARARLHEFVYTHPVAKAVEMMVMDALASAAGEIGIAEALQDPERFALLDDTVLREIERSPSQSPGMARAQELLRRLRHRDIYKHVGSVDIPHGKVLTFRQVDAAEILEHQEPSSRVQLAPGDVRVHNLRIDYTSQHQNPLRNVGLYVNEGDAEAFYPEENPFAPGTFITRQVRAYLVRLCSSPEEKHRYVEAVKAAFANWCKRVLQTELLISPQKSTLTASARKRAFPGSSTQLAALAGRDVPRAGSSQQLSAGNDSGAAAAEAAGVLDGALQQLQQSEGAGQRQGSSGGDGGSGGVAEGDPPAAKKHLAFAGGGRGTAAG</sequence>
<dbReference type="Proteomes" id="UP001205105">
    <property type="component" value="Unassembled WGS sequence"/>
</dbReference>
<keyword evidence="6" id="KW-1185">Reference proteome</keyword>
<evidence type="ECO:0000259" key="3">
    <source>
        <dbReference type="PROSITE" id="PS50181"/>
    </source>
</evidence>
<feature type="compositionally biased region" description="Gly residues" evidence="2">
    <location>
        <begin position="1053"/>
        <end position="1062"/>
    </location>
</feature>
<dbReference type="SUPFAM" id="SSF109604">
    <property type="entry name" value="HD-domain/PDEase-like"/>
    <property type="match status" value="1"/>
</dbReference>
<comment type="subcellular location">
    <subcellularLocation>
        <location evidence="1">Cytoplasm</location>
        <location evidence="1">Cytoskeleton</location>
        <location evidence="1">Cilium axoneme</location>
    </subcellularLocation>
</comment>
<dbReference type="SMART" id="SM00471">
    <property type="entry name" value="HDc"/>
    <property type="match status" value="1"/>
</dbReference>
<dbReference type="InterPro" id="IPR003607">
    <property type="entry name" value="HD/PDEase_dom"/>
</dbReference>
<dbReference type="InterPro" id="IPR050135">
    <property type="entry name" value="dGTPase-like"/>
</dbReference>
<evidence type="ECO:0000256" key="1">
    <source>
        <dbReference type="ARBA" id="ARBA00004430"/>
    </source>
</evidence>
<dbReference type="Pfam" id="PF01966">
    <property type="entry name" value="HD"/>
    <property type="match status" value="1"/>
</dbReference>
<dbReference type="CDD" id="cd00077">
    <property type="entry name" value="HDc"/>
    <property type="match status" value="1"/>
</dbReference>
<feature type="domain" description="F-box" evidence="3">
    <location>
        <begin position="143"/>
        <end position="190"/>
    </location>
</feature>
<dbReference type="InterPro" id="IPR045509">
    <property type="entry name" value="HD_assoc_2"/>
</dbReference>
<evidence type="ECO:0000256" key="2">
    <source>
        <dbReference type="SAM" id="MobiDB-lite"/>
    </source>
</evidence>
<gene>
    <name evidence="5" type="ORF">COHA_001081</name>
</gene>
<dbReference type="Pfam" id="PF00646">
    <property type="entry name" value="F-box"/>
    <property type="match status" value="1"/>
</dbReference>
<name>A0AAD5H5T9_9CHLO</name>
<dbReference type="Gene3D" id="3.30.70.2760">
    <property type="match status" value="1"/>
</dbReference>
<comment type="caution">
    <text evidence="5">The sequence shown here is derived from an EMBL/GenBank/DDBJ whole genome shotgun (WGS) entry which is preliminary data.</text>
</comment>